<feature type="domain" description="CGGC" evidence="1">
    <location>
        <begin position="2"/>
        <end position="96"/>
    </location>
</feature>
<dbReference type="RefSeq" id="WP_073049407.1">
    <property type="nucleotide sequence ID" value="NZ_FQZL01000013.1"/>
</dbReference>
<dbReference type="InterPro" id="IPR014925">
    <property type="entry name" value="CGGC_dom"/>
</dbReference>
<sequence>MKIAIIAREKTMERCTAKGCFRAFNNREDSFCDYGEDVELASFMNDGGEFDHKIQKLIDLGVDTVHISTCIRGKNENYEEMAEQLSEYFNIVGYTHGSVEGKARRAVFLDKKSGSWK</sequence>
<dbReference type="STRING" id="1121476.SAMN02745751_01960"/>
<dbReference type="OrthoDB" id="1682132at2"/>
<dbReference type="EMBL" id="FQZL01000013">
    <property type="protein sequence ID" value="SHJ19605.1"/>
    <property type="molecule type" value="Genomic_DNA"/>
</dbReference>
<evidence type="ECO:0000313" key="2">
    <source>
        <dbReference type="EMBL" id="SHJ19605.1"/>
    </source>
</evidence>
<evidence type="ECO:0000313" key="3">
    <source>
        <dbReference type="Proteomes" id="UP000184052"/>
    </source>
</evidence>
<keyword evidence="3" id="KW-1185">Reference proteome</keyword>
<dbReference type="AlphaFoldDB" id="A0A1M6HBN9"/>
<dbReference type="SMART" id="SM01078">
    <property type="entry name" value="CGGC"/>
    <property type="match status" value="1"/>
</dbReference>
<evidence type="ECO:0000259" key="1">
    <source>
        <dbReference type="SMART" id="SM01078"/>
    </source>
</evidence>
<proteinExistence type="predicted"/>
<dbReference type="Proteomes" id="UP000184052">
    <property type="component" value="Unassembled WGS sequence"/>
</dbReference>
<reference evidence="2 3" key="1">
    <citation type="submission" date="2016-11" db="EMBL/GenBank/DDBJ databases">
        <authorList>
            <person name="Jaros S."/>
            <person name="Januszkiewicz K."/>
            <person name="Wedrychowicz H."/>
        </authorList>
    </citation>
    <scope>NUCLEOTIDE SEQUENCE [LARGE SCALE GENOMIC DNA]</scope>
    <source>
        <strain evidence="2 3">DSM 17477</strain>
    </source>
</reference>
<name>A0A1M6HBN9_9FIRM</name>
<accession>A0A1M6HBN9</accession>
<gene>
    <name evidence="2" type="ORF">SAMN02745751_01960</name>
</gene>
<protein>
    <submittedName>
        <fullName evidence="2">Predicted metal-binding protein</fullName>
    </submittedName>
</protein>
<organism evidence="2 3">
    <name type="scientific">Dethiosulfatibacter aminovorans DSM 17477</name>
    <dbReference type="NCBI Taxonomy" id="1121476"/>
    <lineage>
        <taxon>Bacteria</taxon>
        <taxon>Bacillati</taxon>
        <taxon>Bacillota</taxon>
        <taxon>Tissierellia</taxon>
        <taxon>Dethiosulfatibacter</taxon>
    </lineage>
</organism>
<dbReference type="Pfam" id="PF08821">
    <property type="entry name" value="CGGC"/>
    <property type="match status" value="1"/>
</dbReference>